<accession>A0A6J7GGA5</accession>
<evidence type="ECO:0000256" key="1">
    <source>
        <dbReference type="SAM" id="MobiDB-lite"/>
    </source>
</evidence>
<dbReference type="EMBL" id="CAFBLX010000198">
    <property type="protein sequence ID" value="CAB4903123.1"/>
    <property type="molecule type" value="Genomic_DNA"/>
</dbReference>
<proteinExistence type="predicted"/>
<feature type="region of interest" description="Disordered" evidence="1">
    <location>
        <begin position="245"/>
        <end position="267"/>
    </location>
</feature>
<gene>
    <name evidence="2" type="ORF">UFOPK3472_02570</name>
</gene>
<feature type="region of interest" description="Disordered" evidence="1">
    <location>
        <begin position="203"/>
        <end position="228"/>
    </location>
</feature>
<dbReference type="AlphaFoldDB" id="A0A6J7GGA5"/>
<feature type="compositionally biased region" description="Basic and acidic residues" evidence="1">
    <location>
        <begin position="556"/>
        <end position="577"/>
    </location>
</feature>
<name>A0A6J7GGA5_9ZZZZ</name>
<feature type="region of interest" description="Disordered" evidence="1">
    <location>
        <begin position="1"/>
        <end position="21"/>
    </location>
</feature>
<organism evidence="2">
    <name type="scientific">freshwater metagenome</name>
    <dbReference type="NCBI Taxonomy" id="449393"/>
    <lineage>
        <taxon>unclassified sequences</taxon>
        <taxon>metagenomes</taxon>
        <taxon>ecological metagenomes</taxon>
    </lineage>
</organism>
<feature type="compositionally biased region" description="Basic and acidic residues" evidence="1">
    <location>
        <begin position="210"/>
        <end position="228"/>
    </location>
</feature>
<feature type="region of interest" description="Disordered" evidence="1">
    <location>
        <begin position="549"/>
        <end position="577"/>
    </location>
</feature>
<reference evidence="2" key="1">
    <citation type="submission" date="2020-05" db="EMBL/GenBank/DDBJ databases">
        <authorList>
            <person name="Chiriac C."/>
            <person name="Salcher M."/>
            <person name="Ghai R."/>
            <person name="Kavagutti S V."/>
        </authorList>
    </citation>
    <scope>NUCLEOTIDE SEQUENCE</scope>
</reference>
<evidence type="ECO:0000313" key="2">
    <source>
        <dbReference type="EMBL" id="CAB4903123.1"/>
    </source>
</evidence>
<feature type="compositionally biased region" description="Basic and acidic residues" evidence="1">
    <location>
        <begin position="256"/>
        <end position="267"/>
    </location>
</feature>
<protein>
    <submittedName>
        <fullName evidence="2">Unannotated protein</fullName>
    </submittedName>
</protein>
<feature type="compositionally biased region" description="Gly residues" evidence="1">
    <location>
        <begin position="1"/>
        <end position="12"/>
    </location>
</feature>
<dbReference type="AntiFam" id="ANF00178">
    <property type="entry name" value="Shadow ORF (opposite dhbF)"/>
</dbReference>
<dbReference type="AntiFam" id="ANF00174">
    <property type="entry name" value="Shadow ORF (irp2)"/>
</dbReference>
<sequence length="649" mass="69554">MPGEFDGLGGVDGLPRPGDDVGDELVAGNRLHDQCHCLRDGFVCEQHGFDLAQLDALATELHLEVGASDVVQHSVAAPPNEVAGAIHPLSGVAEGVGHEPIRAQVGATHVAPRQLDAREVELARFSHRSGSQPAVQYEGAGVPLGHTDRDGSRVLWAALVVRHRDRRLGGTVEVVQSRGADGSECCCRLDRKRLADHENVTQRSTGVGRRVGDEHGQHRGHEVGDRDAVFGDPVRHVDRVAMPVGGGEHHRRAHSQRQEETPQRDVERRRRLLQIDVGGIHRILRQHPLHLIVDGGVLHGDALRAAGGAGGVDDVRGVRNTKRRNPFRVSDRSGRPGGQVDQIDGDRLGALGQRHVVTRRDQYAPRLRGIEDVGRAFGRMIRVDRYPCSACRHDGVHADHKIERASNGQADKSLRADAHVDQMASEAVHPRRQFSVSQDVALVHQSRGVGTSCRSSLEGGEQSAGRGLVFGVVPLGDDQCALGSVGQSQVPDEVRRGCRHETAEEVDEPLVIAAGLIGAVQVGVGLEVDVGRGPGDARVEVQSEVLDEAGGEDVDSADHRSQAHLAEEQHDVDPGTEERSLTACAAGVAANVLVPVPLVAQCTGDLGVDARQHRFDGGVARDVEPQRHYVGHHAAGAAQNRGGSRSHRQ</sequence>